<evidence type="ECO:0000313" key="2">
    <source>
        <dbReference type="EMBL" id="CAI9164414.1"/>
    </source>
</evidence>
<proteinExistence type="predicted"/>
<protein>
    <submittedName>
        <fullName evidence="2">Uncharacterized protein</fullName>
    </submittedName>
</protein>
<dbReference type="EMBL" id="OX459959">
    <property type="protein sequence ID" value="CAI9164414.1"/>
    <property type="molecule type" value="Genomic_DNA"/>
</dbReference>
<feature type="region of interest" description="Disordered" evidence="1">
    <location>
        <begin position="65"/>
        <end position="91"/>
    </location>
</feature>
<accession>A0ABN8YXH8</accession>
<name>A0ABN8YXH8_RANTA</name>
<dbReference type="Proteomes" id="UP001176941">
    <property type="component" value="Chromosome 23"/>
</dbReference>
<organism evidence="2 3">
    <name type="scientific">Rangifer tarandus platyrhynchus</name>
    <name type="common">Svalbard reindeer</name>
    <dbReference type="NCBI Taxonomy" id="3082113"/>
    <lineage>
        <taxon>Eukaryota</taxon>
        <taxon>Metazoa</taxon>
        <taxon>Chordata</taxon>
        <taxon>Craniata</taxon>
        <taxon>Vertebrata</taxon>
        <taxon>Euteleostomi</taxon>
        <taxon>Mammalia</taxon>
        <taxon>Eutheria</taxon>
        <taxon>Laurasiatheria</taxon>
        <taxon>Artiodactyla</taxon>
        <taxon>Ruminantia</taxon>
        <taxon>Pecora</taxon>
        <taxon>Cervidae</taxon>
        <taxon>Odocoileinae</taxon>
        <taxon>Rangifer</taxon>
    </lineage>
</organism>
<keyword evidence="3" id="KW-1185">Reference proteome</keyword>
<evidence type="ECO:0000256" key="1">
    <source>
        <dbReference type="SAM" id="MobiDB-lite"/>
    </source>
</evidence>
<evidence type="ECO:0000313" key="3">
    <source>
        <dbReference type="Proteomes" id="UP001176941"/>
    </source>
</evidence>
<feature type="region of interest" description="Disordered" evidence="1">
    <location>
        <begin position="103"/>
        <end position="134"/>
    </location>
</feature>
<sequence length="191" mass="20108">MQGPTPVPAPISAEERPFFPEAGALVRFLGPPGRALGPAVGAAGLWTVSHRCSHEVGKVLVAEAMGGSERPPGETREAEAQISGESGQRPQEVMETLVPVRMTPGPVSSQLALPSAGGPPPRSGPDDPCQLHRPQLGPSGDLLCSSTYTQLTAHLKLRCLSEYVVLPFVWAQMEPGAPEALSMENVDNLFT</sequence>
<reference evidence="2" key="1">
    <citation type="submission" date="2023-04" db="EMBL/GenBank/DDBJ databases">
        <authorList>
            <consortium name="ELIXIR-Norway"/>
        </authorList>
    </citation>
    <scope>NUCLEOTIDE SEQUENCE [LARGE SCALE GENOMIC DNA]</scope>
</reference>
<gene>
    <name evidence="2" type="ORF">MRATA1EN1_LOCUS13376</name>
</gene>